<evidence type="ECO:0000313" key="4">
    <source>
        <dbReference type="Proteomes" id="UP000054196"/>
    </source>
</evidence>
<feature type="region of interest" description="Disordered" evidence="1">
    <location>
        <begin position="13"/>
        <end position="32"/>
    </location>
</feature>
<dbReference type="EMBL" id="JH687558">
    <property type="protein sequence ID" value="EIN03851.1"/>
    <property type="molecule type" value="Genomic_DNA"/>
</dbReference>
<dbReference type="KEGG" id="psq:PUNSTDRAFT_139156"/>
<sequence length="344" mass="38078">MFQPAYVGRFTSNDNEGAAFDGASDSDEPFHTPLNIPQWDRNVAFPFGYRLPPSNFTLGYGYGSSEPKRALMRARFDTDEAAPVVEGWERNAGSTPRTYVPPSRARHEHCPSELPFTEAYPLEQLGTFSQFGYSHARGRAVGEVTSSGVPAHELAVPFLNSNPSPLNQYPGSSSEVGESAWDGYSPSYISVAQPHQASDYGSRIGTYSIADTPVNGMNGFADYPWRLISLSPPETTSDYAADIVTLTEMDQPQAVDQAAAADTGLLSSRHLDEQPVQLDNGKYGCPTRSCQRQYKNKRDCSRHFQDKHAGRPRLQCDYCFKSFLPTRTDQLKKHVEELHPGLSH</sequence>
<dbReference type="AlphaFoldDB" id="R7S3P8"/>
<protein>
    <recommendedName>
        <fullName evidence="2">C2H2-type domain-containing protein</fullName>
    </recommendedName>
</protein>
<dbReference type="GeneID" id="18880249"/>
<dbReference type="InterPro" id="IPR013087">
    <property type="entry name" value="Znf_C2H2_type"/>
</dbReference>
<proteinExistence type="predicted"/>
<dbReference type="Gene3D" id="3.30.160.60">
    <property type="entry name" value="Classic Zinc Finger"/>
    <property type="match status" value="1"/>
</dbReference>
<keyword evidence="4" id="KW-1185">Reference proteome</keyword>
<reference evidence="4" key="1">
    <citation type="journal article" date="2012" name="Science">
        <title>The Paleozoic origin of enzymatic lignin decomposition reconstructed from 31 fungal genomes.</title>
        <authorList>
            <person name="Floudas D."/>
            <person name="Binder M."/>
            <person name="Riley R."/>
            <person name="Barry K."/>
            <person name="Blanchette R.A."/>
            <person name="Henrissat B."/>
            <person name="Martinez A.T."/>
            <person name="Otillar R."/>
            <person name="Spatafora J.W."/>
            <person name="Yadav J.S."/>
            <person name="Aerts A."/>
            <person name="Benoit I."/>
            <person name="Boyd A."/>
            <person name="Carlson A."/>
            <person name="Copeland A."/>
            <person name="Coutinho P.M."/>
            <person name="de Vries R.P."/>
            <person name="Ferreira P."/>
            <person name="Findley K."/>
            <person name="Foster B."/>
            <person name="Gaskell J."/>
            <person name="Glotzer D."/>
            <person name="Gorecki P."/>
            <person name="Heitman J."/>
            <person name="Hesse C."/>
            <person name="Hori C."/>
            <person name="Igarashi K."/>
            <person name="Jurgens J.A."/>
            <person name="Kallen N."/>
            <person name="Kersten P."/>
            <person name="Kohler A."/>
            <person name="Kuees U."/>
            <person name="Kumar T.K.A."/>
            <person name="Kuo A."/>
            <person name="LaButti K."/>
            <person name="Larrondo L.F."/>
            <person name="Lindquist E."/>
            <person name="Ling A."/>
            <person name="Lombard V."/>
            <person name="Lucas S."/>
            <person name="Lundell T."/>
            <person name="Martin R."/>
            <person name="McLaughlin D.J."/>
            <person name="Morgenstern I."/>
            <person name="Morin E."/>
            <person name="Murat C."/>
            <person name="Nagy L.G."/>
            <person name="Nolan M."/>
            <person name="Ohm R.A."/>
            <person name="Patyshakuliyeva A."/>
            <person name="Rokas A."/>
            <person name="Ruiz-Duenas F.J."/>
            <person name="Sabat G."/>
            <person name="Salamov A."/>
            <person name="Samejima M."/>
            <person name="Schmutz J."/>
            <person name="Slot J.C."/>
            <person name="St John F."/>
            <person name="Stenlid J."/>
            <person name="Sun H."/>
            <person name="Sun S."/>
            <person name="Syed K."/>
            <person name="Tsang A."/>
            <person name="Wiebenga A."/>
            <person name="Young D."/>
            <person name="Pisabarro A."/>
            <person name="Eastwood D.C."/>
            <person name="Martin F."/>
            <person name="Cullen D."/>
            <person name="Grigoriev I.V."/>
            <person name="Hibbett D.S."/>
        </authorList>
    </citation>
    <scope>NUCLEOTIDE SEQUENCE [LARGE SCALE GENOMIC DNA]</scope>
    <source>
        <strain evidence="4">HHB-11173 SS5</strain>
    </source>
</reference>
<dbReference type="PROSITE" id="PS00028">
    <property type="entry name" value="ZINC_FINGER_C2H2_1"/>
    <property type="match status" value="1"/>
</dbReference>
<dbReference type="HOGENOM" id="CLU_806847_0_0_1"/>
<accession>R7S3P8</accession>
<evidence type="ECO:0000259" key="2">
    <source>
        <dbReference type="PROSITE" id="PS00028"/>
    </source>
</evidence>
<evidence type="ECO:0000313" key="3">
    <source>
        <dbReference type="EMBL" id="EIN03851.1"/>
    </source>
</evidence>
<feature type="domain" description="C2H2-type" evidence="2">
    <location>
        <begin position="285"/>
        <end position="308"/>
    </location>
</feature>
<evidence type="ECO:0000256" key="1">
    <source>
        <dbReference type="SAM" id="MobiDB-lite"/>
    </source>
</evidence>
<dbReference type="Proteomes" id="UP000054196">
    <property type="component" value="Unassembled WGS sequence"/>
</dbReference>
<dbReference type="RefSeq" id="XP_007388909.1">
    <property type="nucleotide sequence ID" value="XM_007388847.1"/>
</dbReference>
<name>R7S3P8_PUNST</name>
<organism evidence="3 4">
    <name type="scientific">Punctularia strigosozonata (strain HHB-11173)</name>
    <name type="common">White-rot fungus</name>
    <dbReference type="NCBI Taxonomy" id="741275"/>
    <lineage>
        <taxon>Eukaryota</taxon>
        <taxon>Fungi</taxon>
        <taxon>Dikarya</taxon>
        <taxon>Basidiomycota</taxon>
        <taxon>Agaricomycotina</taxon>
        <taxon>Agaricomycetes</taxon>
        <taxon>Corticiales</taxon>
        <taxon>Punctulariaceae</taxon>
        <taxon>Punctularia</taxon>
    </lineage>
</organism>
<gene>
    <name evidence="3" type="ORF">PUNSTDRAFT_139156</name>
</gene>